<evidence type="ECO:0000313" key="2">
    <source>
        <dbReference type="EMBL" id="RHH83624.1"/>
    </source>
</evidence>
<dbReference type="EMBL" id="QRKB01000009">
    <property type="protein sequence ID" value="RHH83624.1"/>
    <property type="molecule type" value="Genomic_DNA"/>
</dbReference>
<name>A0A3R6EZX3_9BACT</name>
<accession>A0A3R6EZX3</accession>
<gene>
    <name evidence="2" type="ORF">DW192_05255</name>
</gene>
<dbReference type="RefSeq" id="WP_118254287.1">
    <property type="nucleotide sequence ID" value="NZ_QRKB01000009.1"/>
</dbReference>
<dbReference type="Proteomes" id="UP000284548">
    <property type="component" value="Unassembled WGS sequence"/>
</dbReference>
<protein>
    <submittedName>
        <fullName evidence="2">Uncharacterized protein</fullName>
    </submittedName>
</protein>
<proteinExistence type="predicted"/>
<feature type="coiled-coil region" evidence="1">
    <location>
        <begin position="124"/>
        <end position="158"/>
    </location>
</feature>
<comment type="caution">
    <text evidence="2">The sequence shown here is derived from an EMBL/GenBank/DDBJ whole genome shotgun (WGS) entry which is preliminary data.</text>
</comment>
<keyword evidence="1" id="KW-0175">Coiled coil</keyword>
<evidence type="ECO:0000256" key="1">
    <source>
        <dbReference type="SAM" id="Coils"/>
    </source>
</evidence>
<dbReference type="AlphaFoldDB" id="A0A3R6EZX3"/>
<organism evidence="2 3">
    <name type="scientific">Segatella copri</name>
    <dbReference type="NCBI Taxonomy" id="165179"/>
    <lineage>
        <taxon>Bacteria</taxon>
        <taxon>Pseudomonadati</taxon>
        <taxon>Bacteroidota</taxon>
        <taxon>Bacteroidia</taxon>
        <taxon>Bacteroidales</taxon>
        <taxon>Prevotellaceae</taxon>
        <taxon>Segatella</taxon>
    </lineage>
</organism>
<evidence type="ECO:0000313" key="3">
    <source>
        <dbReference type="Proteomes" id="UP000284548"/>
    </source>
</evidence>
<reference evidence="2 3" key="1">
    <citation type="submission" date="2018-08" db="EMBL/GenBank/DDBJ databases">
        <title>A genome reference for cultivated species of the human gut microbiota.</title>
        <authorList>
            <person name="Zou Y."/>
            <person name="Xue W."/>
            <person name="Luo G."/>
        </authorList>
    </citation>
    <scope>NUCLEOTIDE SEQUENCE [LARGE SCALE GENOMIC DNA]</scope>
    <source>
        <strain evidence="2 3">AM16-54</strain>
    </source>
</reference>
<sequence length="414" mass="46883">MTLEEAKKILKKEGFHMALANKVIYQNGAIREFEKPEVCEAIKVANANRWTVGLSPTEWDEREARLKKEYGKNTKAPGEEQSKEKKGIIYPSTSPKDDFYYKHVLNEGNPALREAASQFNDALLDEQSKKIKRLTKKIARLNKIIHKKNLKIEEFRKESSRHLRGKIKMFGENLNLSQELCDKNEELRLTKIREKNLAELGLKYVGENEKLKKKLADKIVDEIDARALKSAESALACKEKVIAEKDEVIADLGKELAEAKKLNTAKILDINAKCMRAARESINDVFESYAAKYAKSTLDELKDKAYESFNAKAHKLGLVGSKDGNGIPDQMIRVDIAEKGGDQSAIIVQCGNGITLSKEEAEIIERCTKNGTELHYSEKDGLTYTNVFGEEMPIRCLRGIFYGFTDEEIKNMKK</sequence>